<evidence type="ECO:0000256" key="1">
    <source>
        <dbReference type="ARBA" id="ARBA00004141"/>
    </source>
</evidence>
<accession>A0A6A4CAX6</accession>
<evidence type="ECO:0000256" key="2">
    <source>
        <dbReference type="ARBA" id="ARBA00010992"/>
    </source>
</evidence>
<comment type="subcellular location">
    <subcellularLocation>
        <location evidence="1">Membrane</location>
        <topology evidence="1">Multi-pass membrane protein</topology>
    </subcellularLocation>
</comment>
<feature type="transmembrane region" description="Helical" evidence="16">
    <location>
        <begin position="151"/>
        <end position="170"/>
    </location>
</feature>
<evidence type="ECO:0000256" key="8">
    <source>
        <dbReference type="ARBA" id="ARBA00044648"/>
    </source>
</evidence>
<dbReference type="SUPFAM" id="SSF103473">
    <property type="entry name" value="MFS general substrate transporter"/>
    <property type="match status" value="1"/>
</dbReference>
<feature type="transmembrane region" description="Helical" evidence="16">
    <location>
        <begin position="419"/>
        <end position="444"/>
    </location>
</feature>
<reference evidence="18 19" key="1">
    <citation type="submission" date="2018-08" db="EMBL/GenBank/DDBJ databases">
        <title>Genomic investigation of the strawberry pathogen Phytophthora fragariae indicates pathogenicity is determined by transcriptional variation in three key races.</title>
        <authorList>
            <person name="Adams T.M."/>
            <person name="Armitage A.D."/>
            <person name="Sobczyk M.K."/>
            <person name="Bates H.J."/>
            <person name="Dunwell J.M."/>
            <person name="Nellist C.F."/>
            <person name="Harrison R.J."/>
        </authorList>
    </citation>
    <scope>NUCLEOTIDE SEQUENCE [LARGE SCALE GENOMIC DNA]</scope>
    <source>
        <strain evidence="18 19">SCRP333</strain>
    </source>
</reference>
<dbReference type="Gene3D" id="1.20.1250.20">
    <property type="entry name" value="MFS general substrate transporter like domains"/>
    <property type="match status" value="1"/>
</dbReference>
<evidence type="ECO:0000256" key="4">
    <source>
        <dbReference type="ARBA" id="ARBA00022692"/>
    </source>
</evidence>
<evidence type="ECO:0000256" key="10">
    <source>
        <dbReference type="ARBA" id="ARBA00044662"/>
    </source>
</evidence>
<dbReference type="InterPro" id="IPR005828">
    <property type="entry name" value="MFS_sugar_transport-like"/>
</dbReference>
<feature type="compositionally biased region" description="Low complexity" evidence="15">
    <location>
        <begin position="60"/>
        <end position="70"/>
    </location>
</feature>
<dbReference type="InterPro" id="IPR003663">
    <property type="entry name" value="Sugar/inositol_transpt"/>
</dbReference>
<keyword evidence="6 16" id="KW-0472">Membrane</keyword>
<dbReference type="InterPro" id="IPR050360">
    <property type="entry name" value="MFS_Sugar_Transporters"/>
</dbReference>
<comment type="catalytic activity">
    <reaction evidence="7">
        <text>D-galactose(in) = D-galactose(out)</text>
        <dbReference type="Rhea" id="RHEA:34915"/>
        <dbReference type="ChEBI" id="CHEBI:4139"/>
    </reaction>
    <physiologicalReaction direction="right-to-left" evidence="7">
        <dbReference type="Rhea" id="RHEA:34917"/>
    </physiologicalReaction>
</comment>
<feature type="transmembrane region" description="Helical" evidence="16">
    <location>
        <begin position="359"/>
        <end position="380"/>
    </location>
</feature>
<feature type="transmembrane region" description="Helical" evidence="16">
    <location>
        <begin position="456"/>
        <end position="476"/>
    </location>
</feature>
<comment type="catalytic activity">
    <reaction evidence="9">
        <text>D-xylose(out) = D-xylose(in)</text>
        <dbReference type="Rhea" id="RHEA:78427"/>
        <dbReference type="ChEBI" id="CHEBI:53455"/>
    </reaction>
    <physiologicalReaction direction="left-to-right" evidence="9">
        <dbReference type="Rhea" id="RHEA:78428"/>
    </physiologicalReaction>
</comment>
<keyword evidence="19" id="KW-1185">Reference proteome</keyword>
<feature type="compositionally biased region" description="Basic and acidic residues" evidence="15">
    <location>
        <begin position="7"/>
        <end position="31"/>
    </location>
</feature>
<dbReference type="AlphaFoldDB" id="A0A6A4CAX6"/>
<feature type="region of interest" description="Disordered" evidence="15">
    <location>
        <begin position="1"/>
        <end position="70"/>
    </location>
</feature>
<comment type="subunit">
    <text evidence="3">Homodimer.</text>
</comment>
<evidence type="ECO:0000256" key="11">
    <source>
        <dbReference type="ARBA" id="ARBA00044668"/>
    </source>
</evidence>
<proteinExistence type="inferred from homology"/>
<keyword evidence="5 16" id="KW-1133">Transmembrane helix</keyword>
<feature type="transmembrane region" description="Helical" evidence="16">
    <location>
        <begin position="124"/>
        <end position="144"/>
    </location>
</feature>
<evidence type="ECO:0000259" key="17">
    <source>
        <dbReference type="PROSITE" id="PS50850"/>
    </source>
</evidence>
<dbReference type="PROSITE" id="PS00217">
    <property type="entry name" value="SUGAR_TRANSPORT_2"/>
    <property type="match status" value="1"/>
</dbReference>
<evidence type="ECO:0000256" key="6">
    <source>
        <dbReference type="ARBA" id="ARBA00023136"/>
    </source>
</evidence>
<feature type="domain" description="Major facilitator superfamily (MFS) profile" evidence="17">
    <location>
        <begin position="80"/>
        <end position="519"/>
    </location>
</feature>
<dbReference type="Pfam" id="PF00083">
    <property type="entry name" value="Sugar_tr"/>
    <property type="match status" value="1"/>
</dbReference>
<evidence type="ECO:0000256" key="13">
    <source>
        <dbReference type="ARBA" id="ARBA00044780"/>
    </source>
</evidence>
<dbReference type="PANTHER" id="PTHR48022:SF2">
    <property type="entry name" value="PLASTIDIC GLUCOSE TRANSPORTER 4"/>
    <property type="match status" value="1"/>
</dbReference>
<evidence type="ECO:0000256" key="9">
    <source>
        <dbReference type="ARBA" id="ARBA00044656"/>
    </source>
</evidence>
<dbReference type="GO" id="GO:0016020">
    <property type="term" value="C:membrane"/>
    <property type="evidence" value="ECO:0007669"/>
    <property type="project" value="UniProtKB-SubCell"/>
</dbReference>
<dbReference type="PRINTS" id="PR00171">
    <property type="entry name" value="SUGRTRNSPORT"/>
</dbReference>
<sequence>MSPPPDPRSDSDLEPSRRMHAHVDVTEKLLPKIEPIAPQRQRQRAGGRSPKIGGSGGSSGSARPAAPPVGCGRTSQLRLAAWLISISSFMWGFSAAVLNVCIVPDAVGSLLVDINLTTEEQERATALVVVGCVLSALTTGGVGARVGQKKTILGNNVLYIVGGAVCALATSKRELYAGRLLVGLASGIVTNTVPILLTEISPAVSRGEITSLHQLSLTIGMLVSAVLGFFIISNVPSGWRYLNGFMILPPLVQCLGMSFIPESPWWLMKNRGREECRATLVFLRPINKKDAIETEVQEIARVMEHRQHEPHVTWSHLLAHKKVMATGTILVFFQAMTGINTVMLYSAKIFHFAGVTNPFFATAVVGFTNVGITIISVRFVDSYGRRPLLIVGTTVMIIALGVLSWSLLYLNHNLEVQGIVAVSSVLVFVGGFAVGLGAVVWVMLGDITPVHIRSRAFAFYMAVSYMCNIVIAVYTLSAISFLGRGSNPGKNGIAKLYLILSGVAVICLASIYTFVEETSHIKTAPAKLAADEKLLLSEVDQDGLDEEFGVLRQTTDL</sequence>
<comment type="catalytic activity">
    <reaction evidence="12">
        <text>D-fructose(out) = D-fructose(in)</text>
        <dbReference type="Rhea" id="RHEA:60372"/>
        <dbReference type="ChEBI" id="CHEBI:37721"/>
    </reaction>
    <physiologicalReaction direction="left-to-right" evidence="12">
        <dbReference type="Rhea" id="RHEA:60373"/>
    </physiologicalReaction>
</comment>
<feature type="transmembrane region" description="Helical" evidence="16">
    <location>
        <begin position="176"/>
        <end position="197"/>
    </location>
</feature>
<comment type="similarity">
    <text evidence="2 14">Belongs to the major facilitator superfamily. Sugar transporter (TC 2.A.1.1) family.</text>
</comment>
<dbReference type="InterPro" id="IPR020846">
    <property type="entry name" value="MFS_dom"/>
</dbReference>
<comment type="catalytic activity">
    <reaction evidence="11">
        <text>D-glucosamine(out) = D-glucosamine(in)</text>
        <dbReference type="Rhea" id="RHEA:78423"/>
        <dbReference type="ChEBI" id="CHEBI:58723"/>
    </reaction>
    <physiologicalReaction direction="left-to-right" evidence="11">
        <dbReference type="Rhea" id="RHEA:78424"/>
    </physiologicalReaction>
</comment>
<evidence type="ECO:0000313" key="19">
    <source>
        <dbReference type="Proteomes" id="UP000434957"/>
    </source>
</evidence>
<dbReference type="NCBIfam" id="TIGR00879">
    <property type="entry name" value="SP"/>
    <property type="match status" value="1"/>
</dbReference>
<comment type="caution">
    <text evidence="18">The sequence shown here is derived from an EMBL/GenBank/DDBJ whole genome shotgun (WGS) entry which is preliminary data.</text>
</comment>
<dbReference type="PROSITE" id="PS00216">
    <property type="entry name" value="SUGAR_TRANSPORT_1"/>
    <property type="match status" value="1"/>
</dbReference>
<evidence type="ECO:0000256" key="12">
    <source>
        <dbReference type="ARBA" id="ARBA00044710"/>
    </source>
</evidence>
<evidence type="ECO:0000256" key="15">
    <source>
        <dbReference type="SAM" id="MobiDB-lite"/>
    </source>
</evidence>
<organism evidence="18 19">
    <name type="scientific">Phytophthora rubi</name>
    <dbReference type="NCBI Taxonomy" id="129364"/>
    <lineage>
        <taxon>Eukaryota</taxon>
        <taxon>Sar</taxon>
        <taxon>Stramenopiles</taxon>
        <taxon>Oomycota</taxon>
        <taxon>Peronosporomycetes</taxon>
        <taxon>Peronosporales</taxon>
        <taxon>Peronosporaceae</taxon>
        <taxon>Phytophthora</taxon>
    </lineage>
</organism>
<evidence type="ECO:0000256" key="5">
    <source>
        <dbReference type="ARBA" id="ARBA00022989"/>
    </source>
</evidence>
<feature type="transmembrane region" description="Helical" evidence="16">
    <location>
        <begin position="79"/>
        <end position="104"/>
    </location>
</feature>
<feature type="transmembrane region" description="Helical" evidence="16">
    <location>
        <begin position="387"/>
        <end position="407"/>
    </location>
</feature>
<dbReference type="InterPro" id="IPR036259">
    <property type="entry name" value="MFS_trans_sf"/>
</dbReference>
<evidence type="ECO:0000256" key="7">
    <source>
        <dbReference type="ARBA" id="ARBA00044637"/>
    </source>
</evidence>
<dbReference type="PROSITE" id="PS50850">
    <property type="entry name" value="MFS"/>
    <property type="match status" value="1"/>
</dbReference>
<comment type="catalytic activity">
    <reaction evidence="10">
        <text>D-mannose(out) = D-mannose(in)</text>
        <dbReference type="Rhea" id="RHEA:78391"/>
        <dbReference type="ChEBI" id="CHEBI:4208"/>
    </reaction>
    <physiologicalReaction direction="left-to-right" evidence="10">
        <dbReference type="Rhea" id="RHEA:78392"/>
    </physiologicalReaction>
</comment>
<evidence type="ECO:0000256" key="16">
    <source>
        <dbReference type="SAM" id="Phobius"/>
    </source>
</evidence>
<keyword evidence="14" id="KW-0813">Transport</keyword>
<feature type="transmembrane region" description="Helical" evidence="16">
    <location>
        <begin position="217"/>
        <end position="235"/>
    </location>
</feature>
<dbReference type="InterPro" id="IPR005829">
    <property type="entry name" value="Sugar_transporter_CS"/>
</dbReference>
<protein>
    <recommendedName>
        <fullName evidence="13">Hexose transporter 1</fullName>
    </recommendedName>
</protein>
<dbReference type="EMBL" id="QXFT01003634">
    <property type="protein sequence ID" value="KAE9283935.1"/>
    <property type="molecule type" value="Genomic_DNA"/>
</dbReference>
<name>A0A6A4CAX6_9STRA</name>
<dbReference type="Proteomes" id="UP000434957">
    <property type="component" value="Unassembled WGS sequence"/>
</dbReference>
<dbReference type="PANTHER" id="PTHR48022">
    <property type="entry name" value="PLASTIDIC GLUCOSE TRANSPORTER 4"/>
    <property type="match status" value="1"/>
</dbReference>
<keyword evidence="4 16" id="KW-0812">Transmembrane</keyword>
<feature type="transmembrane region" description="Helical" evidence="16">
    <location>
        <begin position="496"/>
        <end position="515"/>
    </location>
</feature>
<feature type="transmembrane region" description="Helical" evidence="16">
    <location>
        <begin position="323"/>
        <end position="347"/>
    </location>
</feature>
<evidence type="ECO:0000256" key="14">
    <source>
        <dbReference type="RuleBase" id="RU003346"/>
    </source>
</evidence>
<evidence type="ECO:0000313" key="18">
    <source>
        <dbReference type="EMBL" id="KAE9283935.1"/>
    </source>
</evidence>
<dbReference type="GO" id="GO:0005351">
    <property type="term" value="F:carbohydrate:proton symporter activity"/>
    <property type="evidence" value="ECO:0007669"/>
    <property type="project" value="TreeGrafter"/>
</dbReference>
<evidence type="ECO:0000256" key="3">
    <source>
        <dbReference type="ARBA" id="ARBA00011738"/>
    </source>
</evidence>
<comment type="catalytic activity">
    <reaction evidence="8">
        <text>D-glucose(out) = D-glucose(in)</text>
        <dbReference type="Rhea" id="RHEA:60376"/>
        <dbReference type="ChEBI" id="CHEBI:4167"/>
    </reaction>
    <physiologicalReaction direction="left-to-right" evidence="8">
        <dbReference type="Rhea" id="RHEA:60377"/>
    </physiologicalReaction>
</comment>
<gene>
    <name evidence="18" type="ORF">PR003_g26993</name>
</gene>